<protein>
    <recommendedName>
        <fullName evidence="6">Phosphotransferase</fullName>
        <ecNumber evidence="6">2.7.1.-</ecNumber>
    </recommendedName>
</protein>
<dbReference type="PROSITE" id="PS51748">
    <property type="entry name" value="HEXOKINASE_2"/>
    <property type="match status" value="1"/>
</dbReference>
<accession>A0AA39XWR5</accession>
<dbReference type="GO" id="GO:0005739">
    <property type="term" value="C:mitochondrion"/>
    <property type="evidence" value="ECO:0007669"/>
    <property type="project" value="TreeGrafter"/>
</dbReference>
<feature type="domain" description="Hexokinase N-terminal" evidence="7">
    <location>
        <begin position="73"/>
        <end position="262"/>
    </location>
</feature>
<dbReference type="SUPFAM" id="SSF53067">
    <property type="entry name" value="Actin-like ATPase domain"/>
    <property type="match status" value="2"/>
</dbReference>
<dbReference type="InterPro" id="IPR022672">
    <property type="entry name" value="Hexokinase_N"/>
</dbReference>
<keyword evidence="10" id="KW-1185">Reference proteome</keyword>
<dbReference type="GO" id="GO:0001678">
    <property type="term" value="P:intracellular glucose homeostasis"/>
    <property type="evidence" value="ECO:0007669"/>
    <property type="project" value="InterPro"/>
</dbReference>
<keyword evidence="2 6" id="KW-0808">Transferase</keyword>
<dbReference type="EMBL" id="JAULSV010000006">
    <property type="protein sequence ID" value="KAK0641230.1"/>
    <property type="molecule type" value="Genomic_DNA"/>
</dbReference>
<dbReference type="GO" id="GO:0006096">
    <property type="term" value="P:glycolytic process"/>
    <property type="evidence" value="ECO:0007669"/>
    <property type="project" value="UniProtKB-KW"/>
</dbReference>
<keyword evidence="6" id="KW-0324">Glycolysis</keyword>
<dbReference type="InterPro" id="IPR022673">
    <property type="entry name" value="Hexokinase_C"/>
</dbReference>
<dbReference type="Pfam" id="PF03727">
    <property type="entry name" value="Hexokinase_2"/>
    <property type="match status" value="1"/>
</dbReference>
<dbReference type="GO" id="GO:0005829">
    <property type="term" value="C:cytosol"/>
    <property type="evidence" value="ECO:0007669"/>
    <property type="project" value="TreeGrafter"/>
</dbReference>
<dbReference type="EC" id="2.7.1.-" evidence="6"/>
<keyword evidence="5 6" id="KW-0067">ATP-binding</keyword>
<evidence type="ECO:0000313" key="9">
    <source>
        <dbReference type="EMBL" id="KAK0641230.1"/>
    </source>
</evidence>
<comment type="caution">
    <text evidence="9">The sequence shown here is derived from an EMBL/GenBank/DDBJ whole genome shotgun (WGS) entry which is preliminary data.</text>
</comment>
<dbReference type="Gene3D" id="3.30.420.40">
    <property type="match status" value="1"/>
</dbReference>
<dbReference type="FunFam" id="3.40.367.20:FF:000011">
    <property type="entry name" value="Phosphotransferase"/>
    <property type="match status" value="1"/>
</dbReference>
<dbReference type="PANTHER" id="PTHR19443">
    <property type="entry name" value="HEXOKINASE"/>
    <property type="match status" value="1"/>
</dbReference>
<evidence type="ECO:0000256" key="1">
    <source>
        <dbReference type="ARBA" id="ARBA00009225"/>
    </source>
</evidence>
<dbReference type="PANTHER" id="PTHR19443:SF24">
    <property type="entry name" value="PHOSPHOTRANSFERASE"/>
    <property type="match status" value="1"/>
</dbReference>
<dbReference type="AlphaFoldDB" id="A0AA39XWR5"/>
<dbReference type="InterPro" id="IPR001312">
    <property type="entry name" value="Hexokinase"/>
</dbReference>
<dbReference type="GO" id="GO:0019158">
    <property type="term" value="F:mannokinase activity"/>
    <property type="evidence" value="ECO:0007669"/>
    <property type="project" value="TreeGrafter"/>
</dbReference>
<name>A0AA39XWR5_9PEZI</name>
<feature type="domain" description="Hexokinase C-terminal" evidence="8">
    <location>
        <begin position="269"/>
        <end position="535"/>
    </location>
</feature>
<dbReference type="GO" id="GO:0005524">
    <property type="term" value="F:ATP binding"/>
    <property type="evidence" value="ECO:0007669"/>
    <property type="project" value="UniProtKB-UniRule"/>
</dbReference>
<dbReference type="GO" id="GO:0005536">
    <property type="term" value="F:D-glucose binding"/>
    <property type="evidence" value="ECO:0007669"/>
    <property type="project" value="InterPro"/>
</dbReference>
<dbReference type="GO" id="GO:0006006">
    <property type="term" value="P:glucose metabolic process"/>
    <property type="evidence" value="ECO:0007669"/>
    <property type="project" value="TreeGrafter"/>
</dbReference>
<dbReference type="Pfam" id="PF00349">
    <property type="entry name" value="Hexokinase_1"/>
    <property type="match status" value="1"/>
</dbReference>
<evidence type="ECO:0000259" key="8">
    <source>
        <dbReference type="Pfam" id="PF03727"/>
    </source>
</evidence>
<sequence length="537" mass="57936">MRPLISAMTSLREVLVAALKSLLRGKSVLQAILAFWVNPSSITAQDAKPKRCTARSLPDFLKEAESLLLGPVDGDGLKEFSAKLKHQFRIGLRSNPACMLPSYNHQLPSGHERGEFLALDVGGSTLRVALVELRGQGAKGQASRIIRLDSFKIDSEVKRLRGTAFFDWMAERILETTSKGGKQGRAPEDPLLMGMAWSFPIDQTSSKGGKLSGMGKGFLAAEGLVGDDLGGIIEEACRRKGLFVELSAIVNDSSATLLSEAYLTRSTRFGLILGTGVNIAAHLPVPTIGQAKYGERPEAWHAKASHVIVNTELGMFGKGVLPLTRWDHLLLESHARPDFQPLEHLVSGYYVGEVCRIALVEAIKSTGVFGGVVPPSLTSTYSLDTETLSLIEAHDDLDAARKIFASRHPSPVEPTSTDIAALRTLSSHIARRSASIVAASIFALWELKMEAEADLLNTLPAESPFIAETQAEINIAQTTVAYNGSVIEHYPGYLAITKKYIDDLVSWSGRNKGESIELIAARESSILGAAVALACLE</sequence>
<gene>
    <name evidence="9" type="ORF">B0T16DRAFT_431105</name>
</gene>
<reference evidence="9" key="1">
    <citation type="submission" date="2023-06" db="EMBL/GenBank/DDBJ databases">
        <title>Genome-scale phylogeny and comparative genomics of the fungal order Sordariales.</title>
        <authorList>
            <consortium name="Lawrence Berkeley National Laboratory"/>
            <person name="Hensen N."/>
            <person name="Bonometti L."/>
            <person name="Westerberg I."/>
            <person name="Brannstrom I.O."/>
            <person name="Guillou S."/>
            <person name="Cros-Aarteil S."/>
            <person name="Calhoun S."/>
            <person name="Haridas S."/>
            <person name="Kuo A."/>
            <person name="Mondo S."/>
            <person name="Pangilinan J."/>
            <person name="Riley R."/>
            <person name="Labutti K."/>
            <person name="Andreopoulos B."/>
            <person name="Lipzen A."/>
            <person name="Chen C."/>
            <person name="Yanf M."/>
            <person name="Daum C."/>
            <person name="Ng V."/>
            <person name="Clum A."/>
            <person name="Steindorff A."/>
            <person name="Ohm R."/>
            <person name="Martin F."/>
            <person name="Silar P."/>
            <person name="Natvig D."/>
            <person name="Lalanne C."/>
            <person name="Gautier V."/>
            <person name="Ament-Velasquez S.L."/>
            <person name="Kruys A."/>
            <person name="Hutchinson M.I."/>
            <person name="Powell A.J."/>
            <person name="Barry K."/>
            <person name="Miller A.N."/>
            <person name="Grigoriev I.V."/>
            <person name="Debuchy R."/>
            <person name="Gladieux P."/>
            <person name="Thoren M.H."/>
            <person name="Johannesson H."/>
        </authorList>
    </citation>
    <scope>NUCLEOTIDE SEQUENCE</scope>
    <source>
        <strain evidence="9">SMH2532-1</strain>
    </source>
</reference>
<dbReference type="GO" id="GO:0006013">
    <property type="term" value="P:mannose metabolic process"/>
    <property type="evidence" value="ECO:0007669"/>
    <property type="project" value="TreeGrafter"/>
</dbReference>
<proteinExistence type="inferred from homology"/>
<dbReference type="PRINTS" id="PR00475">
    <property type="entry name" value="HEXOKINASE"/>
</dbReference>
<keyword evidence="3 6" id="KW-0547">Nucleotide-binding</keyword>
<evidence type="ECO:0000313" key="10">
    <source>
        <dbReference type="Proteomes" id="UP001174936"/>
    </source>
</evidence>
<dbReference type="GO" id="GO:0004340">
    <property type="term" value="F:glucokinase activity"/>
    <property type="evidence" value="ECO:0007669"/>
    <property type="project" value="TreeGrafter"/>
</dbReference>
<dbReference type="InterPro" id="IPR043129">
    <property type="entry name" value="ATPase_NBD"/>
</dbReference>
<evidence type="ECO:0000256" key="6">
    <source>
        <dbReference type="RuleBase" id="RU362007"/>
    </source>
</evidence>
<evidence type="ECO:0000256" key="4">
    <source>
        <dbReference type="ARBA" id="ARBA00022777"/>
    </source>
</evidence>
<dbReference type="Gene3D" id="3.40.367.20">
    <property type="match status" value="1"/>
</dbReference>
<evidence type="ECO:0000256" key="2">
    <source>
        <dbReference type="ARBA" id="ARBA00022679"/>
    </source>
</evidence>
<organism evidence="9 10">
    <name type="scientific">Cercophora newfieldiana</name>
    <dbReference type="NCBI Taxonomy" id="92897"/>
    <lineage>
        <taxon>Eukaryota</taxon>
        <taxon>Fungi</taxon>
        <taxon>Dikarya</taxon>
        <taxon>Ascomycota</taxon>
        <taxon>Pezizomycotina</taxon>
        <taxon>Sordariomycetes</taxon>
        <taxon>Sordariomycetidae</taxon>
        <taxon>Sordariales</taxon>
        <taxon>Lasiosphaeriaceae</taxon>
        <taxon>Cercophora</taxon>
    </lineage>
</organism>
<evidence type="ECO:0000259" key="7">
    <source>
        <dbReference type="Pfam" id="PF00349"/>
    </source>
</evidence>
<keyword evidence="4 6" id="KW-0418">Kinase</keyword>
<dbReference type="GO" id="GO:0008865">
    <property type="term" value="F:fructokinase activity"/>
    <property type="evidence" value="ECO:0007669"/>
    <property type="project" value="TreeGrafter"/>
</dbReference>
<comment type="similarity">
    <text evidence="1 6">Belongs to the hexokinase family.</text>
</comment>
<dbReference type="Proteomes" id="UP001174936">
    <property type="component" value="Unassembled WGS sequence"/>
</dbReference>
<evidence type="ECO:0000256" key="3">
    <source>
        <dbReference type="ARBA" id="ARBA00022741"/>
    </source>
</evidence>
<evidence type="ECO:0000256" key="5">
    <source>
        <dbReference type="ARBA" id="ARBA00022840"/>
    </source>
</evidence>